<dbReference type="EMBL" id="WJXZ01000014">
    <property type="protein sequence ID" value="MRS65018.1"/>
    <property type="molecule type" value="Genomic_DNA"/>
</dbReference>
<dbReference type="AlphaFoldDB" id="A0A7K0EUA9"/>
<protein>
    <submittedName>
        <fullName evidence="3">DUF4369 domain-containing protein</fullName>
    </submittedName>
</protein>
<accession>A0A7K0EUA9</accession>
<evidence type="ECO:0000313" key="4">
    <source>
        <dbReference type="Proteomes" id="UP000441754"/>
    </source>
</evidence>
<comment type="caution">
    <text evidence="3">The sequence shown here is derived from an EMBL/GenBank/DDBJ whole genome shotgun (WGS) entry which is preliminary data.</text>
</comment>
<reference evidence="3 4" key="1">
    <citation type="journal article" date="2018" name="Antonie Van Leeuwenhoek">
        <title>Larkinella terrae sp. nov., isolated from soil on Jeju Island, South Korea.</title>
        <authorList>
            <person name="Ten L.N."/>
            <person name="Jeon J."/>
            <person name="Park S.J."/>
            <person name="Park S."/>
            <person name="Lee S.Y."/>
            <person name="Kim M.K."/>
            <person name="Jung H.Y."/>
        </authorList>
    </citation>
    <scope>NUCLEOTIDE SEQUENCE [LARGE SCALE GENOMIC DNA]</scope>
    <source>
        <strain evidence="3 4">KCTC 52001</strain>
    </source>
</reference>
<evidence type="ECO:0000313" key="3">
    <source>
        <dbReference type="EMBL" id="MRS65018.1"/>
    </source>
</evidence>
<name>A0A7K0EUA9_9BACT</name>
<dbReference type="Proteomes" id="UP000441754">
    <property type="component" value="Unassembled WGS sequence"/>
</dbReference>
<keyword evidence="1" id="KW-0732">Signal</keyword>
<evidence type="ECO:0000259" key="2">
    <source>
        <dbReference type="Pfam" id="PF14289"/>
    </source>
</evidence>
<sequence length="238" mass="26899">MKSCQLLPIFFLLFFPAICFAQQPGGYRVMGHIQGLPDQTKLYLIDGGKRKIIDSAVVRQERFVMNGHMAETAHTYLYAGKGSLSMKLADILLDNRSVKVEGTRPVYDSVTIHGSDIDRIWKEWWKEDQQIGYQRFRIKQVFEALTTKNDTANANPLKKIMDEMTAERIDLLKSYVQQNRTTAVGAALPTLCTLGNYLTKADYLEMYQTLAPAWQNSGFGREILDQAGKKGNPLPSAK</sequence>
<dbReference type="RefSeq" id="WP_154178304.1">
    <property type="nucleotide sequence ID" value="NZ_WJXZ01000014.1"/>
</dbReference>
<feature type="domain" description="DUF4369" evidence="2">
    <location>
        <begin position="27"/>
        <end position="116"/>
    </location>
</feature>
<evidence type="ECO:0000256" key="1">
    <source>
        <dbReference type="SAM" id="SignalP"/>
    </source>
</evidence>
<feature type="chain" id="PRO_5029857168" evidence="1">
    <location>
        <begin position="22"/>
        <end position="238"/>
    </location>
</feature>
<proteinExistence type="predicted"/>
<feature type="signal peptide" evidence="1">
    <location>
        <begin position="1"/>
        <end position="21"/>
    </location>
</feature>
<dbReference type="Pfam" id="PF14289">
    <property type="entry name" value="DUF4369"/>
    <property type="match status" value="1"/>
</dbReference>
<keyword evidence="4" id="KW-1185">Reference proteome</keyword>
<organism evidence="3 4">
    <name type="scientific">Larkinella terrae</name>
    <dbReference type="NCBI Taxonomy" id="2025311"/>
    <lineage>
        <taxon>Bacteria</taxon>
        <taxon>Pseudomonadati</taxon>
        <taxon>Bacteroidota</taxon>
        <taxon>Cytophagia</taxon>
        <taxon>Cytophagales</taxon>
        <taxon>Spirosomataceae</taxon>
        <taxon>Larkinella</taxon>
    </lineage>
</organism>
<gene>
    <name evidence="3" type="ORF">GJJ30_27215</name>
</gene>
<dbReference type="InterPro" id="IPR025380">
    <property type="entry name" value="DUF4369"/>
</dbReference>
<dbReference type="OrthoDB" id="893767at2"/>